<dbReference type="CDD" id="cd00082">
    <property type="entry name" value="HisKA"/>
    <property type="match status" value="1"/>
</dbReference>
<evidence type="ECO:0000256" key="4">
    <source>
        <dbReference type="ARBA" id="ARBA00022475"/>
    </source>
</evidence>
<comment type="catalytic activity">
    <reaction evidence="1">
        <text>ATP + protein L-histidine = ADP + protein N-phospho-L-histidine.</text>
        <dbReference type="EC" id="2.7.13.3"/>
    </reaction>
</comment>
<dbReference type="EC" id="2.7.13.3" evidence="3"/>
<dbReference type="Pfam" id="PF00672">
    <property type="entry name" value="HAMP"/>
    <property type="match status" value="1"/>
</dbReference>
<proteinExistence type="predicted"/>
<dbReference type="CDD" id="cd00075">
    <property type="entry name" value="HATPase"/>
    <property type="match status" value="1"/>
</dbReference>
<evidence type="ECO:0000256" key="2">
    <source>
        <dbReference type="ARBA" id="ARBA00004429"/>
    </source>
</evidence>
<evidence type="ECO:0000256" key="13">
    <source>
        <dbReference type="ARBA" id="ARBA00023012"/>
    </source>
</evidence>
<evidence type="ECO:0000259" key="17">
    <source>
        <dbReference type="PROSITE" id="PS50109"/>
    </source>
</evidence>
<dbReference type="PROSITE" id="PS50885">
    <property type="entry name" value="HAMP"/>
    <property type="match status" value="1"/>
</dbReference>
<dbReference type="PRINTS" id="PR00344">
    <property type="entry name" value="BCTRLSENSOR"/>
</dbReference>
<keyword evidence="11" id="KW-0067">ATP-binding</keyword>
<evidence type="ECO:0000256" key="6">
    <source>
        <dbReference type="ARBA" id="ARBA00022553"/>
    </source>
</evidence>
<keyword evidence="12 16" id="KW-1133">Transmembrane helix</keyword>
<evidence type="ECO:0000256" key="10">
    <source>
        <dbReference type="ARBA" id="ARBA00022777"/>
    </source>
</evidence>
<feature type="transmembrane region" description="Helical" evidence="16">
    <location>
        <begin position="230"/>
        <end position="253"/>
    </location>
</feature>
<gene>
    <name evidence="19" type="ORF">GR183_12745</name>
</gene>
<evidence type="ECO:0000256" key="14">
    <source>
        <dbReference type="ARBA" id="ARBA00023136"/>
    </source>
</evidence>
<feature type="transmembrane region" description="Helical" evidence="16">
    <location>
        <begin position="12"/>
        <end position="32"/>
    </location>
</feature>
<dbReference type="SUPFAM" id="SSF158472">
    <property type="entry name" value="HAMP domain-like"/>
    <property type="match status" value="1"/>
</dbReference>
<keyword evidence="6" id="KW-0597">Phosphoprotein</keyword>
<dbReference type="InterPro" id="IPR003660">
    <property type="entry name" value="HAMP_dom"/>
</dbReference>
<sequence length="515" mass="56779">MKLWPKSLGGQLIALLLAALVISQFVSLWIFAGERHGALVAQARVGIAQRTASLVELLEAAPSDLQERLTETVSSPFLRYWISNAPALGKSGEGWADRQLLGYMYDELGEGRRIFANVSRIHMPRPPRDREGGRPEGRRGHDGDDGEQAGAPPEGGNGEGERAERPAERDVGDEARVERPAEGRGGDRPRRRWYSPERRWREALSLNVSVELAGGQWLNLAGRFRLPQRSFMPVLASIGVMALAIIIVVALTVRRLTRPLRDLAGAADRLGRGEDVERLPETGPSEVRGTVAAFNVMQERLTRFVKDRTKMLAAISHDLRTPITSLRIRAEFIEDEENRERIIATLDEMQRMTEATLAFARDEAANEPPSKVDLGEYLDAIAQDYRDMGADVQFDPPDERIVLSCRPDSLRRALRNLVDNAVRYGEKARVSLSAGDHAAVIVISDEGPGIPQDKLKDVFEPFVRLEESRSEETGGIGLGLSIARSIVHAHGGTLELENGKGRGLSARVTLPVDEA</sequence>
<dbReference type="Gene3D" id="1.10.287.130">
    <property type="match status" value="1"/>
</dbReference>
<dbReference type="InterPro" id="IPR003661">
    <property type="entry name" value="HisK_dim/P_dom"/>
</dbReference>
<evidence type="ECO:0000313" key="19">
    <source>
        <dbReference type="EMBL" id="MXN65776.1"/>
    </source>
</evidence>
<dbReference type="InterPro" id="IPR036097">
    <property type="entry name" value="HisK_dim/P_sf"/>
</dbReference>
<evidence type="ECO:0000256" key="12">
    <source>
        <dbReference type="ARBA" id="ARBA00022989"/>
    </source>
</evidence>
<reference evidence="19 20" key="1">
    <citation type="submission" date="2019-12" db="EMBL/GenBank/DDBJ databases">
        <authorList>
            <person name="Li M."/>
        </authorList>
    </citation>
    <scope>NUCLEOTIDE SEQUENCE [LARGE SCALE GENOMIC DNA]</scope>
    <source>
        <strain evidence="19 20">GBMRC 2046</strain>
    </source>
</reference>
<comment type="subcellular location">
    <subcellularLocation>
        <location evidence="2">Cell inner membrane</location>
        <topology evidence="2">Multi-pass membrane protein</topology>
    </subcellularLocation>
</comment>
<dbReference type="SMART" id="SM00388">
    <property type="entry name" value="HisKA"/>
    <property type="match status" value="1"/>
</dbReference>
<dbReference type="PANTHER" id="PTHR44936">
    <property type="entry name" value="SENSOR PROTEIN CREC"/>
    <property type="match status" value="1"/>
</dbReference>
<dbReference type="PROSITE" id="PS50109">
    <property type="entry name" value="HIS_KIN"/>
    <property type="match status" value="1"/>
</dbReference>
<evidence type="ECO:0000256" key="16">
    <source>
        <dbReference type="SAM" id="Phobius"/>
    </source>
</evidence>
<dbReference type="EMBL" id="WUMV01000006">
    <property type="protein sequence ID" value="MXN65776.1"/>
    <property type="molecule type" value="Genomic_DNA"/>
</dbReference>
<keyword evidence="20" id="KW-1185">Reference proteome</keyword>
<dbReference type="GO" id="GO:0000155">
    <property type="term" value="F:phosphorelay sensor kinase activity"/>
    <property type="evidence" value="ECO:0007669"/>
    <property type="project" value="InterPro"/>
</dbReference>
<name>A0A7X3S8E8_9HYPH</name>
<keyword evidence="10" id="KW-0418">Kinase</keyword>
<evidence type="ECO:0000256" key="15">
    <source>
        <dbReference type="SAM" id="MobiDB-lite"/>
    </source>
</evidence>
<dbReference type="Pfam" id="PF00512">
    <property type="entry name" value="HisKA"/>
    <property type="match status" value="1"/>
</dbReference>
<evidence type="ECO:0000256" key="9">
    <source>
        <dbReference type="ARBA" id="ARBA00022741"/>
    </source>
</evidence>
<evidence type="ECO:0000256" key="8">
    <source>
        <dbReference type="ARBA" id="ARBA00022692"/>
    </source>
</evidence>
<feature type="compositionally biased region" description="Basic and acidic residues" evidence="15">
    <location>
        <begin position="126"/>
        <end position="143"/>
    </location>
</feature>
<comment type="caution">
    <text evidence="19">The sequence shown here is derived from an EMBL/GenBank/DDBJ whole genome shotgun (WGS) entry which is preliminary data.</text>
</comment>
<evidence type="ECO:0000313" key="20">
    <source>
        <dbReference type="Proteomes" id="UP000433101"/>
    </source>
</evidence>
<dbReference type="SMART" id="SM00304">
    <property type="entry name" value="HAMP"/>
    <property type="match status" value="1"/>
</dbReference>
<dbReference type="RefSeq" id="WP_160776031.1">
    <property type="nucleotide sequence ID" value="NZ_WUMV01000006.1"/>
</dbReference>
<protein>
    <recommendedName>
        <fullName evidence="3">histidine kinase</fullName>
        <ecNumber evidence="3">2.7.13.3</ecNumber>
    </recommendedName>
</protein>
<dbReference type="InterPro" id="IPR004358">
    <property type="entry name" value="Sig_transdc_His_kin-like_C"/>
</dbReference>
<dbReference type="PANTHER" id="PTHR44936:SF5">
    <property type="entry name" value="SENSOR HISTIDINE KINASE ENVZ"/>
    <property type="match status" value="1"/>
</dbReference>
<feature type="domain" description="Histidine kinase" evidence="17">
    <location>
        <begin position="314"/>
        <end position="514"/>
    </location>
</feature>
<keyword evidence="8 16" id="KW-0812">Transmembrane</keyword>
<keyword evidence="9" id="KW-0547">Nucleotide-binding</keyword>
<dbReference type="CDD" id="cd06225">
    <property type="entry name" value="HAMP"/>
    <property type="match status" value="1"/>
</dbReference>
<dbReference type="GO" id="GO:0005886">
    <property type="term" value="C:plasma membrane"/>
    <property type="evidence" value="ECO:0007669"/>
    <property type="project" value="UniProtKB-SubCell"/>
</dbReference>
<dbReference type="GO" id="GO:0005524">
    <property type="term" value="F:ATP binding"/>
    <property type="evidence" value="ECO:0007669"/>
    <property type="project" value="UniProtKB-KW"/>
</dbReference>
<dbReference type="AlphaFoldDB" id="A0A7X3S8E8"/>
<keyword evidence="14 16" id="KW-0472">Membrane</keyword>
<accession>A0A7X3S8E8</accession>
<keyword evidence="7" id="KW-0808">Transferase</keyword>
<dbReference type="InterPro" id="IPR005467">
    <property type="entry name" value="His_kinase_dom"/>
</dbReference>
<dbReference type="Gene3D" id="3.30.565.10">
    <property type="entry name" value="Histidine kinase-like ATPase, C-terminal domain"/>
    <property type="match status" value="1"/>
</dbReference>
<dbReference type="SMART" id="SM00387">
    <property type="entry name" value="HATPase_c"/>
    <property type="match status" value="1"/>
</dbReference>
<dbReference type="InterPro" id="IPR036890">
    <property type="entry name" value="HATPase_C_sf"/>
</dbReference>
<feature type="domain" description="HAMP" evidence="18">
    <location>
        <begin position="254"/>
        <end position="306"/>
    </location>
</feature>
<feature type="compositionally biased region" description="Basic and acidic residues" evidence="15">
    <location>
        <begin position="159"/>
        <end position="192"/>
    </location>
</feature>
<organism evidence="19 20">
    <name type="scientific">Stappia sediminis</name>
    <dbReference type="NCBI Taxonomy" id="2692190"/>
    <lineage>
        <taxon>Bacteria</taxon>
        <taxon>Pseudomonadati</taxon>
        <taxon>Pseudomonadota</taxon>
        <taxon>Alphaproteobacteria</taxon>
        <taxon>Hyphomicrobiales</taxon>
        <taxon>Stappiaceae</taxon>
        <taxon>Stappia</taxon>
    </lineage>
</organism>
<keyword evidence="5" id="KW-0997">Cell inner membrane</keyword>
<dbReference type="Pfam" id="PF02518">
    <property type="entry name" value="HATPase_c"/>
    <property type="match status" value="1"/>
</dbReference>
<dbReference type="SUPFAM" id="SSF47384">
    <property type="entry name" value="Homodimeric domain of signal transducing histidine kinase"/>
    <property type="match status" value="1"/>
</dbReference>
<dbReference type="SUPFAM" id="SSF55874">
    <property type="entry name" value="ATPase domain of HSP90 chaperone/DNA topoisomerase II/histidine kinase"/>
    <property type="match status" value="1"/>
</dbReference>
<evidence type="ECO:0000256" key="5">
    <source>
        <dbReference type="ARBA" id="ARBA00022519"/>
    </source>
</evidence>
<keyword evidence="13" id="KW-0902">Two-component regulatory system</keyword>
<dbReference type="InterPro" id="IPR050980">
    <property type="entry name" value="2C_sensor_his_kinase"/>
</dbReference>
<dbReference type="Gene3D" id="1.10.8.500">
    <property type="entry name" value="HAMP domain in histidine kinase"/>
    <property type="match status" value="1"/>
</dbReference>
<evidence type="ECO:0000256" key="7">
    <source>
        <dbReference type="ARBA" id="ARBA00022679"/>
    </source>
</evidence>
<evidence type="ECO:0000256" key="3">
    <source>
        <dbReference type="ARBA" id="ARBA00012438"/>
    </source>
</evidence>
<evidence type="ECO:0000259" key="18">
    <source>
        <dbReference type="PROSITE" id="PS50885"/>
    </source>
</evidence>
<evidence type="ECO:0000256" key="11">
    <source>
        <dbReference type="ARBA" id="ARBA00022840"/>
    </source>
</evidence>
<feature type="region of interest" description="Disordered" evidence="15">
    <location>
        <begin position="119"/>
        <end position="192"/>
    </location>
</feature>
<evidence type="ECO:0000256" key="1">
    <source>
        <dbReference type="ARBA" id="ARBA00000085"/>
    </source>
</evidence>
<dbReference type="Proteomes" id="UP000433101">
    <property type="component" value="Unassembled WGS sequence"/>
</dbReference>
<dbReference type="InterPro" id="IPR003594">
    <property type="entry name" value="HATPase_dom"/>
</dbReference>
<keyword evidence="4" id="KW-1003">Cell membrane</keyword>